<dbReference type="Pfam" id="PF00433">
    <property type="entry name" value="Pkinase_C"/>
    <property type="match status" value="1"/>
</dbReference>
<dbReference type="GO" id="GO:0005524">
    <property type="term" value="F:ATP binding"/>
    <property type="evidence" value="ECO:0007669"/>
    <property type="project" value="UniProtKB-KW"/>
</dbReference>
<feature type="domain" description="AGC-kinase C-terminal" evidence="8">
    <location>
        <begin position="141"/>
        <end position="215"/>
    </location>
</feature>
<dbReference type="Gene3D" id="3.30.200.20">
    <property type="entry name" value="Phosphorylase Kinase, domain 1"/>
    <property type="match status" value="1"/>
</dbReference>
<organism evidence="9 10">
    <name type="scientific">Myotis davidii</name>
    <name type="common">David's myotis</name>
    <dbReference type="NCBI Taxonomy" id="225400"/>
    <lineage>
        <taxon>Eukaryota</taxon>
        <taxon>Metazoa</taxon>
        <taxon>Chordata</taxon>
        <taxon>Craniata</taxon>
        <taxon>Vertebrata</taxon>
        <taxon>Euteleostomi</taxon>
        <taxon>Mammalia</taxon>
        <taxon>Eutheria</taxon>
        <taxon>Laurasiatheria</taxon>
        <taxon>Chiroptera</taxon>
        <taxon>Yangochiroptera</taxon>
        <taxon>Vespertilionidae</taxon>
        <taxon>Myotis</taxon>
    </lineage>
</organism>
<proteinExistence type="predicted"/>
<feature type="domain" description="Protein kinase" evidence="7">
    <location>
        <begin position="1"/>
        <end position="140"/>
    </location>
</feature>
<dbReference type="InterPro" id="IPR011009">
    <property type="entry name" value="Kinase-like_dom_sf"/>
</dbReference>
<dbReference type="SMART" id="SM00133">
    <property type="entry name" value="S_TK_X"/>
    <property type="match status" value="1"/>
</dbReference>
<dbReference type="GO" id="GO:0004674">
    <property type="term" value="F:protein serine/threonine kinase activity"/>
    <property type="evidence" value="ECO:0007669"/>
    <property type="project" value="UniProtKB-KW"/>
</dbReference>
<evidence type="ECO:0000259" key="7">
    <source>
        <dbReference type="PROSITE" id="PS50011"/>
    </source>
</evidence>
<evidence type="ECO:0000256" key="4">
    <source>
        <dbReference type="ARBA" id="ARBA00022741"/>
    </source>
</evidence>
<dbReference type="PROSITE" id="PS51285">
    <property type="entry name" value="AGC_KINASE_CTER"/>
    <property type="match status" value="1"/>
</dbReference>
<dbReference type="PROSITE" id="PS50011">
    <property type="entry name" value="PROTEIN_KINASE_DOM"/>
    <property type="match status" value="1"/>
</dbReference>
<keyword evidence="3" id="KW-0808">Transferase</keyword>
<keyword evidence="10" id="KW-1185">Reference proteome</keyword>
<dbReference type="SUPFAM" id="SSF56112">
    <property type="entry name" value="Protein kinase-like (PK-like)"/>
    <property type="match status" value="1"/>
</dbReference>
<evidence type="ECO:0000313" key="10">
    <source>
        <dbReference type="Proteomes" id="UP000010556"/>
    </source>
</evidence>
<keyword evidence="1" id="KW-0723">Serine/threonine-protein kinase</keyword>
<accession>L5LW18</accession>
<dbReference type="Gene3D" id="1.10.510.10">
    <property type="entry name" value="Transferase(Phosphotransferase) domain 1"/>
    <property type="match status" value="1"/>
</dbReference>
<dbReference type="Pfam" id="PF00069">
    <property type="entry name" value="Pkinase"/>
    <property type="match status" value="1"/>
</dbReference>
<name>L5LW18_MYODS</name>
<dbReference type="EMBL" id="KB107231">
    <property type="protein sequence ID" value="ELK30225.1"/>
    <property type="molecule type" value="Genomic_DNA"/>
</dbReference>
<evidence type="ECO:0000256" key="5">
    <source>
        <dbReference type="ARBA" id="ARBA00022777"/>
    </source>
</evidence>
<evidence type="ECO:0000256" key="1">
    <source>
        <dbReference type="ARBA" id="ARBA00022527"/>
    </source>
</evidence>
<dbReference type="InterPro" id="IPR000961">
    <property type="entry name" value="AGC-kinase_C"/>
</dbReference>
<dbReference type="InterPro" id="IPR000719">
    <property type="entry name" value="Prot_kinase_dom"/>
</dbReference>
<gene>
    <name evidence="9" type="ORF">MDA_GLEAN10017206</name>
</gene>
<evidence type="ECO:0000256" key="3">
    <source>
        <dbReference type="ARBA" id="ARBA00022679"/>
    </source>
</evidence>
<dbReference type="Proteomes" id="UP000010556">
    <property type="component" value="Unassembled WGS sequence"/>
</dbReference>
<protein>
    <submittedName>
        <fullName evidence="9">Serine/threonine-protein kinase Sgk2</fullName>
    </submittedName>
</protein>
<dbReference type="InterPro" id="IPR017892">
    <property type="entry name" value="Pkinase_C"/>
</dbReference>
<dbReference type="AlphaFoldDB" id="L5LW18"/>
<dbReference type="SMART" id="SM00220">
    <property type="entry name" value="S_TKc"/>
    <property type="match status" value="1"/>
</dbReference>
<reference evidence="10" key="1">
    <citation type="journal article" date="2013" name="Science">
        <title>Comparative analysis of bat genomes provides insight into the evolution of flight and immunity.</title>
        <authorList>
            <person name="Zhang G."/>
            <person name="Cowled C."/>
            <person name="Shi Z."/>
            <person name="Huang Z."/>
            <person name="Bishop-Lilly K.A."/>
            <person name="Fang X."/>
            <person name="Wynne J.W."/>
            <person name="Xiong Z."/>
            <person name="Baker M.L."/>
            <person name="Zhao W."/>
            <person name="Tachedjian M."/>
            <person name="Zhu Y."/>
            <person name="Zhou P."/>
            <person name="Jiang X."/>
            <person name="Ng J."/>
            <person name="Yang L."/>
            <person name="Wu L."/>
            <person name="Xiao J."/>
            <person name="Feng Y."/>
            <person name="Chen Y."/>
            <person name="Sun X."/>
            <person name="Zhang Y."/>
            <person name="Marsh G.A."/>
            <person name="Crameri G."/>
            <person name="Broder C.C."/>
            <person name="Frey K.G."/>
            <person name="Wang L.F."/>
            <person name="Wang J."/>
        </authorList>
    </citation>
    <scope>NUCLEOTIDE SEQUENCE [LARGE SCALE GENOMIC DNA]</scope>
</reference>
<keyword evidence="5 9" id="KW-0418">Kinase</keyword>
<sequence>MSSLPRSFSPSALFTDGETEAEGLSDMCASPQQYLAPEVLRKEPYDRAVDWWCLGAVLYEMLHGLPPFYSRDISQMYENILHQPLQIPVGRTVAACDLLQALLHKDQRQRLGSKADFVGRVLLLISTFFLQTEIKNHVFFSPINWDDLYHKRLTPPFNPNVEGPADLKHFDPEFTQEAVSKSIGCTPDTVASSSGASSAFLGFSYVPEDEAVLDC</sequence>
<evidence type="ECO:0000313" key="9">
    <source>
        <dbReference type="EMBL" id="ELK30225.1"/>
    </source>
</evidence>
<dbReference type="PANTHER" id="PTHR24351">
    <property type="entry name" value="RIBOSOMAL PROTEIN S6 KINASE"/>
    <property type="match status" value="1"/>
</dbReference>
<keyword evidence="4" id="KW-0547">Nucleotide-binding</keyword>
<evidence type="ECO:0000259" key="8">
    <source>
        <dbReference type="PROSITE" id="PS51285"/>
    </source>
</evidence>
<evidence type="ECO:0000256" key="6">
    <source>
        <dbReference type="ARBA" id="ARBA00022840"/>
    </source>
</evidence>
<keyword evidence="2" id="KW-0597">Phosphoprotein</keyword>
<keyword evidence="6" id="KW-0067">ATP-binding</keyword>
<evidence type="ECO:0000256" key="2">
    <source>
        <dbReference type="ARBA" id="ARBA00022553"/>
    </source>
</evidence>